<dbReference type="InterPro" id="IPR005184">
    <property type="entry name" value="DUF306_Meta_HslJ"/>
</dbReference>
<sequence>MENVPGKAKRNRRRDAAIPRWRKEMMRILLLLGMSALLVGCRLAPTAAQLQHHHYVLQAIDEQPIAGDAQRMTPDLEFGQGMWLSATLCGQMSGQATLHAGQLRVADLQEHPTPCADPRWQMAQSRLAALLRQGGTLRWRQAPYSLELIDRHGHRFRYHLRDWL</sequence>
<proteinExistence type="predicted"/>
<evidence type="ECO:0000313" key="2">
    <source>
        <dbReference type="EMBL" id="EFE22997.1"/>
    </source>
</evidence>
<evidence type="ECO:0000259" key="1">
    <source>
        <dbReference type="Pfam" id="PF03724"/>
    </source>
</evidence>
<reference evidence="2 3" key="1">
    <citation type="submission" date="2010-02" db="EMBL/GenBank/DDBJ databases">
        <authorList>
            <person name="Weinstock G."/>
            <person name="Sodergren E."/>
            <person name="Clifton S."/>
            <person name="Fulton L."/>
            <person name="Fulton B."/>
            <person name="Courtney L."/>
            <person name="Fronick C."/>
            <person name="Harrison M."/>
            <person name="Strong C."/>
            <person name="Farmer C."/>
            <person name="Delahaunty K."/>
            <person name="Markovic C."/>
            <person name="Hall O."/>
            <person name="Minx P."/>
            <person name="Tomlinson C."/>
            <person name="Mitreva M."/>
            <person name="Nelson J."/>
            <person name="Hou S."/>
            <person name="Wollam A."/>
            <person name="Pepin K.H."/>
            <person name="Johnson M."/>
            <person name="Bhonagiri V."/>
            <person name="Zhang X."/>
            <person name="Suruliraj S."/>
            <person name="Warren W."/>
            <person name="Chinwalla A."/>
            <person name="Mardis E.R."/>
            <person name="Wilson R.K."/>
        </authorList>
    </citation>
    <scope>NUCLEOTIDE SEQUENCE [LARGE SCALE GENOMIC DNA]</scope>
    <source>
        <strain evidence="2 3">ATCC 23685</strain>
    </source>
</reference>
<organism evidence="2 3">
    <name type="scientific">Edwardsiella tarda ATCC 23685</name>
    <dbReference type="NCBI Taxonomy" id="500638"/>
    <lineage>
        <taxon>Bacteria</taxon>
        <taxon>Pseudomonadati</taxon>
        <taxon>Pseudomonadota</taxon>
        <taxon>Gammaproteobacteria</taxon>
        <taxon>Enterobacterales</taxon>
        <taxon>Hafniaceae</taxon>
        <taxon>Edwardsiella</taxon>
    </lineage>
</organism>
<gene>
    <name evidence="2" type="ORF">EDWATA_01994</name>
</gene>
<accession>D4F5G6</accession>
<protein>
    <submittedName>
        <fullName evidence="2">Putative heat shock protein HslJ</fullName>
    </submittedName>
</protein>
<dbReference type="InterPro" id="IPR038670">
    <property type="entry name" value="HslJ-like_sf"/>
</dbReference>
<dbReference type="Proteomes" id="UP000003692">
    <property type="component" value="Unassembled WGS sequence"/>
</dbReference>
<comment type="caution">
    <text evidence="2">The sequence shown here is derived from an EMBL/GenBank/DDBJ whole genome shotgun (WGS) entry which is preliminary data.</text>
</comment>
<dbReference type="EMBL" id="ADGK01000143">
    <property type="protein sequence ID" value="EFE22997.1"/>
    <property type="molecule type" value="Genomic_DNA"/>
</dbReference>
<dbReference type="Gene3D" id="2.40.128.270">
    <property type="match status" value="1"/>
</dbReference>
<feature type="domain" description="DUF306" evidence="1">
    <location>
        <begin position="48"/>
        <end position="154"/>
    </location>
</feature>
<dbReference type="AlphaFoldDB" id="D4F5G6"/>
<dbReference type="Pfam" id="PF03724">
    <property type="entry name" value="META"/>
    <property type="match status" value="1"/>
</dbReference>
<name>D4F5G6_EDWTA</name>
<dbReference type="HOGENOM" id="CLU_075808_1_0_6"/>
<evidence type="ECO:0000313" key="3">
    <source>
        <dbReference type="Proteomes" id="UP000003692"/>
    </source>
</evidence>
<keyword evidence="2" id="KW-0346">Stress response</keyword>